<feature type="transmembrane region" description="Helical" evidence="9">
    <location>
        <begin position="12"/>
        <end position="33"/>
    </location>
</feature>
<organism evidence="13">
    <name type="scientific">Candidatus Kentrum sp. FM</name>
    <dbReference type="NCBI Taxonomy" id="2126340"/>
    <lineage>
        <taxon>Bacteria</taxon>
        <taxon>Pseudomonadati</taxon>
        <taxon>Pseudomonadota</taxon>
        <taxon>Gammaproteobacteria</taxon>
        <taxon>Candidatus Kentrum</taxon>
    </lineage>
</organism>
<dbReference type="InterPro" id="IPR007387">
    <property type="entry name" value="TRAP_DctQ"/>
</dbReference>
<feature type="domain" description="Tripartite ATP-independent periplasmic transporters DctQ component" evidence="10">
    <location>
        <begin position="29"/>
        <end position="161"/>
    </location>
</feature>
<proteinExistence type="inferred from homology"/>
<dbReference type="EMBL" id="CAADFL010000079">
    <property type="protein sequence ID" value="VFK08711.1"/>
    <property type="molecule type" value="Genomic_DNA"/>
</dbReference>
<gene>
    <name evidence="12" type="ORF">BECKFM1743A_GA0114220_100792</name>
    <name evidence="13" type="ORF">BECKFM1743B_GA0114221_100799</name>
    <name evidence="11" type="ORF">BECKFM1743C_GA0114222_100409</name>
</gene>
<evidence type="ECO:0000256" key="6">
    <source>
        <dbReference type="ARBA" id="ARBA00022989"/>
    </source>
</evidence>
<keyword evidence="5 9" id="KW-0812">Transmembrane</keyword>
<evidence type="ECO:0000259" key="10">
    <source>
        <dbReference type="Pfam" id="PF04290"/>
    </source>
</evidence>
<comment type="caution">
    <text evidence="9">Lacks conserved residue(s) required for the propagation of feature annotation.</text>
</comment>
<name>A0A450VV68_9GAMM</name>
<evidence type="ECO:0000256" key="2">
    <source>
        <dbReference type="ARBA" id="ARBA00022448"/>
    </source>
</evidence>
<dbReference type="InterPro" id="IPR055348">
    <property type="entry name" value="DctQ"/>
</dbReference>
<comment type="subcellular location">
    <subcellularLocation>
        <location evidence="1 9">Cell inner membrane</location>
        <topology evidence="1 9">Multi-pass membrane protein</topology>
    </subcellularLocation>
</comment>
<evidence type="ECO:0000256" key="5">
    <source>
        <dbReference type="ARBA" id="ARBA00022692"/>
    </source>
</evidence>
<evidence type="ECO:0000313" key="11">
    <source>
        <dbReference type="EMBL" id="VFJ46949.1"/>
    </source>
</evidence>
<dbReference type="PANTHER" id="PTHR35011">
    <property type="entry name" value="2,3-DIKETO-L-GULONATE TRAP TRANSPORTER SMALL PERMEASE PROTEIN YIAM"/>
    <property type="match status" value="1"/>
</dbReference>
<dbReference type="EMBL" id="CAADFA010000040">
    <property type="protein sequence ID" value="VFJ46949.1"/>
    <property type="molecule type" value="Genomic_DNA"/>
</dbReference>
<evidence type="ECO:0000313" key="13">
    <source>
        <dbReference type="EMBL" id="VFK08711.1"/>
    </source>
</evidence>
<dbReference type="PANTHER" id="PTHR35011:SF4">
    <property type="entry name" value="SLL1102 PROTEIN"/>
    <property type="match status" value="1"/>
</dbReference>
<comment type="subunit">
    <text evidence="9">The complex comprises the extracytoplasmic solute receptor protein and the two transmembrane proteins.</text>
</comment>
<keyword evidence="3" id="KW-1003">Cell membrane</keyword>
<evidence type="ECO:0000256" key="3">
    <source>
        <dbReference type="ARBA" id="ARBA00022475"/>
    </source>
</evidence>
<keyword evidence="4 9" id="KW-0997">Cell inner membrane</keyword>
<feature type="transmembrane region" description="Helical" evidence="9">
    <location>
        <begin position="135"/>
        <end position="157"/>
    </location>
</feature>
<evidence type="ECO:0000256" key="8">
    <source>
        <dbReference type="ARBA" id="ARBA00038436"/>
    </source>
</evidence>
<evidence type="ECO:0000256" key="7">
    <source>
        <dbReference type="ARBA" id="ARBA00023136"/>
    </source>
</evidence>
<evidence type="ECO:0000256" key="1">
    <source>
        <dbReference type="ARBA" id="ARBA00004429"/>
    </source>
</evidence>
<dbReference type="Pfam" id="PF04290">
    <property type="entry name" value="DctQ"/>
    <property type="match status" value="1"/>
</dbReference>
<evidence type="ECO:0000256" key="9">
    <source>
        <dbReference type="RuleBase" id="RU369079"/>
    </source>
</evidence>
<protein>
    <recommendedName>
        <fullName evidence="9">TRAP transporter small permease protein</fullName>
    </recommendedName>
</protein>
<evidence type="ECO:0000313" key="12">
    <source>
        <dbReference type="EMBL" id="VFJ50032.1"/>
    </source>
</evidence>
<reference evidence="13" key="1">
    <citation type="submission" date="2019-02" db="EMBL/GenBank/DDBJ databases">
        <authorList>
            <person name="Gruber-Vodicka R. H."/>
            <person name="Seah K. B. B."/>
        </authorList>
    </citation>
    <scope>NUCLEOTIDE SEQUENCE</scope>
    <source>
        <strain evidence="12">BECK_BZ163</strain>
        <strain evidence="13">BECK_BZ164</strain>
        <strain evidence="11">BECK_BZ165</strain>
    </source>
</reference>
<keyword evidence="6 9" id="KW-1133">Transmembrane helix</keyword>
<comment type="function">
    <text evidence="9">Part of the tripartite ATP-independent periplasmic (TRAP) transport system.</text>
</comment>
<sequence length="178" mass="20336">MLRKLQKLSDRFTDVLGYTAGVLVLLTLLNVFYDAMMRYFFHTGSIALQEMEWHMFSLLFLFGISYTLKEDGHVRVDLVYSRLGPRAKASINLLGTLFFLIPLSVLIIQGSLSFVEEAYELGEISGDPGGLTHRWLIKAMIPISFLFLLCTMVGFVIRNWRIYRGMDVPPDFGSKQIL</sequence>
<comment type="similarity">
    <text evidence="8 9">Belongs to the TRAP transporter small permease family.</text>
</comment>
<keyword evidence="2 9" id="KW-0813">Transport</keyword>
<dbReference type="GO" id="GO:0005886">
    <property type="term" value="C:plasma membrane"/>
    <property type="evidence" value="ECO:0007669"/>
    <property type="project" value="UniProtKB-SubCell"/>
</dbReference>
<dbReference type="GO" id="GO:0022857">
    <property type="term" value="F:transmembrane transporter activity"/>
    <property type="evidence" value="ECO:0007669"/>
    <property type="project" value="UniProtKB-UniRule"/>
</dbReference>
<dbReference type="EMBL" id="CAADEZ010000079">
    <property type="protein sequence ID" value="VFJ50032.1"/>
    <property type="molecule type" value="Genomic_DNA"/>
</dbReference>
<evidence type="ECO:0000256" key="4">
    <source>
        <dbReference type="ARBA" id="ARBA00022519"/>
    </source>
</evidence>
<accession>A0A450VV68</accession>
<keyword evidence="7 9" id="KW-0472">Membrane</keyword>
<feature type="transmembrane region" description="Helical" evidence="9">
    <location>
        <begin position="89"/>
        <end position="115"/>
    </location>
</feature>
<dbReference type="AlphaFoldDB" id="A0A450VV68"/>